<keyword evidence="6" id="KW-1185">Reference proteome</keyword>
<dbReference type="OrthoDB" id="64915at2759"/>
<dbReference type="PANTHER" id="PTHR42840:SF3">
    <property type="entry name" value="BINDING ROSSMANN FOLD OXIDOREDUCTASE, PUTATIVE (AFU_ORTHOLOGUE AFUA_2G10240)-RELATED"/>
    <property type="match status" value="1"/>
</dbReference>
<evidence type="ECO:0000259" key="3">
    <source>
        <dbReference type="Pfam" id="PF01408"/>
    </source>
</evidence>
<gene>
    <name evidence="5" type="ORF">FOL47_002130</name>
</gene>
<dbReference type="GO" id="GO:0016491">
    <property type="term" value="F:oxidoreductase activity"/>
    <property type="evidence" value="ECO:0007669"/>
    <property type="project" value="UniProtKB-KW"/>
</dbReference>
<organism evidence="5 6">
    <name type="scientific">Perkinsus chesapeaki</name>
    <name type="common">Clam parasite</name>
    <name type="synonym">Perkinsus andrewsi</name>
    <dbReference type="NCBI Taxonomy" id="330153"/>
    <lineage>
        <taxon>Eukaryota</taxon>
        <taxon>Sar</taxon>
        <taxon>Alveolata</taxon>
        <taxon>Perkinsozoa</taxon>
        <taxon>Perkinsea</taxon>
        <taxon>Perkinsida</taxon>
        <taxon>Perkinsidae</taxon>
        <taxon>Perkinsus</taxon>
    </lineage>
</organism>
<dbReference type="Gene3D" id="3.30.360.10">
    <property type="entry name" value="Dihydrodipicolinate Reductase, domain 2"/>
    <property type="match status" value="1"/>
</dbReference>
<dbReference type="EMBL" id="JAAPAO010000156">
    <property type="protein sequence ID" value="KAF4670198.1"/>
    <property type="molecule type" value="Genomic_DNA"/>
</dbReference>
<name>A0A7J6MF46_PERCH</name>
<dbReference type="GO" id="GO:0005737">
    <property type="term" value="C:cytoplasm"/>
    <property type="evidence" value="ECO:0007669"/>
    <property type="project" value="TreeGrafter"/>
</dbReference>
<keyword evidence="2" id="KW-0560">Oxidoreductase</keyword>
<dbReference type="Pfam" id="PF22725">
    <property type="entry name" value="GFO_IDH_MocA_C3"/>
    <property type="match status" value="1"/>
</dbReference>
<dbReference type="AlphaFoldDB" id="A0A7J6MF46"/>
<reference evidence="5 6" key="1">
    <citation type="submission" date="2020-04" db="EMBL/GenBank/DDBJ databases">
        <title>Perkinsus chesapeaki whole genome sequence.</title>
        <authorList>
            <person name="Bogema D.R."/>
        </authorList>
    </citation>
    <scope>NUCLEOTIDE SEQUENCE [LARGE SCALE GENOMIC DNA]</scope>
    <source>
        <strain evidence="5">ATCC PRA-425</strain>
    </source>
</reference>
<evidence type="ECO:0000256" key="1">
    <source>
        <dbReference type="ARBA" id="ARBA00010928"/>
    </source>
</evidence>
<dbReference type="GO" id="GO:0000166">
    <property type="term" value="F:nucleotide binding"/>
    <property type="evidence" value="ECO:0007669"/>
    <property type="project" value="InterPro"/>
</dbReference>
<dbReference type="GO" id="GO:0006740">
    <property type="term" value="P:NADPH regeneration"/>
    <property type="evidence" value="ECO:0007669"/>
    <property type="project" value="TreeGrafter"/>
</dbReference>
<comment type="similarity">
    <text evidence="1">Belongs to the Gfo/Idh/MocA family.</text>
</comment>
<dbReference type="Gene3D" id="3.40.50.720">
    <property type="entry name" value="NAD(P)-binding Rossmann-like Domain"/>
    <property type="match status" value="1"/>
</dbReference>
<dbReference type="InterPro" id="IPR036291">
    <property type="entry name" value="NAD(P)-bd_dom_sf"/>
</dbReference>
<feature type="domain" description="Gfo/Idh/MocA-like oxidoreductase N-terminal" evidence="3">
    <location>
        <begin position="23"/>
        <end position="141"/>
    </location>
</feature>
<dbReference type="InterPro" id="IPR055170">
    <property type="entry name" value="GFO_IDH_MocA-like_dom"/>
</dbReference>
<dbReference type="Proteomes" id="UP000591131">
    <property type="component" value="Unassembled WGS sequence"/>
</dbReference>
<evidence type="ECO:0000256" key="2">
    <source>
        <dbReference type="ARBA" id="ARBA00023002"/>
    </source>
</evidence>
<proteinExistence type="inferred from homology"/>
<evidence type="ECO:0000313" key="5">
    <source>
        <dbReference type="EMBL" id="KAF4670198.1"/>
    </source>
</evidence>
<comment type="caution">
    <text evidence="5">The sequence shown here is derived from an EMBL/GenBank/DDBJ whole genome shotgun (WGS) entry which is preliminary data.</text>
</comment>
<accession>A0A7J6MF46</accession>
<feature type="domain" description="GFO/IDH/MocA-like oxidoreductase" evidence="4">
    <location>
        <begin position="149"/>
        <end position="268"/>
    </location>
</feature>
<protein>
    <submittedName>
        <fullName evidence="5">Uncharacterized protein</fullName>
    </submittedName>
</protein>
<dbReference type="InterPro" id="IPR000683">
    <property type="entry name" value="Gfo/Idh/MocA-like_OxRdtase_N"/>
</dbReference>
<dbReference type="SUPFAM" id="SSF51735">
    <property type="entry name" value="NAD(P)-binding Rossmann-fold domains"/>
    <property type="match status" value="1"/>
</dbReference>
<dbReference type="SUPFAM" id="SSF55347">
    <property type="entry name" value="Glyceraldehyde-3-phosphate dehydrogenase-like, C-terminal domain"/>
    <property type="match status" value="1"/>
</dbReference>
<evidence type="ECO:0000259" key="4">
    <source>
        <dbReference type="Pfam" id="PF22725"/>
    </source>
</evidence>
<dbReference type="Pfam" id="PF01408">
    <property type="entry name" value="GFO_IDH_MocA"/>
    <property type="match status" value="1"/>
</dbReference>
<dbReference type="PANTHER" id="PTHR42840">
    <property type="entry name" value="NAD(P)-BINDING ROSSMANN-FOLD SUPERFAMILY PROTEIN-RELATED"/>
    <property type="match status" value="1"/>
</dbReference>
<evidence type="ECO:0000313" key="6">
    <source>
        <dbReference type="Proteomes" id="UP000591131"/>
    </source>
</evidence>
<sequence length="356" mass="39811">MSNLSAPVPTKANMPIPVKPVGVCLVGLGRAGKFHIEALSNLGPRIVKILYVVDVKEDLVKERAKELGCVGLTDMKQAMEDPEVEAVIVGSTTYMHHDHIMTALKAGKACLTEKPIADNQKELQELIDYVNTVDVPFRVGYQRRTDPNFRVLKQQIQMGLIGEPRIINCTSRDNPEPPMEYLKVSGGIFHDMLTHDFDMIHFLTGQVPESVYSIGHAYNPKIEAMNDVDTAMVTLKYPNGLLATVNTSRIAPYGYDQRVEVFGPKGMATAENQKESTVVVATDGGYQSARADYSFPERYPEAYLESDAEFIKMVIEHKKEDKADNERFVMLDKVARAAEKSLHENRVVFLSEFDEN</sequence>